<dbReference type="PATRIC" id="fig|1321819.3.peg.1321"/>
<feature type="domain" description="DUF4988" evidence="2">
    <location>
        <begin position="27"/>
        <end position="193"/>
    </location>
</feature>
<evidence type="ECO:0000256" key="1">
    <source>
        <dbReference type="SAM" id="SignalP"/>
    </source>
</evidence>
<feature type="signal peptide" evidence="1">
    <location>
        <begin position="1"/>
        <end position="18"/>
    </location>
</feature>
<sequence>MKKLTNFLVILLSSVVLFSCSYDDSFLKEEIEKMKTDIKSLKEQTTSLKTVVDALNAGKVITNVKKLADDKGYKITFNDGAAIEVLNGEKAPVIGIQESENVYYWTITTNGKTEFLLDKNNHKLPVSGKEGKPGNTPELGIDAEGYWTVNNIRIKDGNGKDIKAEGDSFFKEVKENESEVTFVLADGKTIVIPKVGDTFLYFELPENVQMFVGKPGENLRLRIKFANIDAMEITTKPNQWRVNLHRPDKYVNVSIPKDAKFGVYEVVLRGLDKKGLVFMAVAKISIAAAQGFTDPMGAFILNEGNMTTENGSLIFISSSGHVFDKAYANINGQELGNVTQDLFIKDKKIWIISQNGTVAATGTVFKNEGMLVVANAETMKRVAVYDEVLKENGKYKLSWPTHLAVLNDENVFIRDNQGVSLFNSKTEELTLIPNTRGAAKNRMAVANNKVFVIKSRQLIVFEADKKEIVHTIDMGAAISGVITSKDGNLWVSTTGNPNKISKVDSKTFTILKENAITEGRVSNGFWSTPGITAKGDTLYYSGGSPVIYRHIFSTGESKKMIDTKTLVSNANMVYNGPGVHPITGDVYINTIKGFGWDFTINNISVFNFDEKLPSPLKANYEDYTRFPAGIFFSANFK</sequence>
<dbReference type="RefSeq" id="WP_021644855.1">
    <property type="nucleotide sequence ID" value="NZ_KE993088.1"/>
</dbReference>
<gene>
    <name evidence="3" type="ORF">HMPREF1981_01436</name>
</gene>
<evidence type="ECO:0000313" key="3">
    <source>
        <dbReference type="EMBL" id="ERI85712.1"/>
    </source>
</evidence>
<evidence type="ECO:0000313" key="4">
    <source>
        <dbReference type="Proteomes" id="UP000016496"/>
    </source>
</evidence>
<feature type="chain" id="PRO_5004625273" description="DUF4988 domain-containing protein" evidence="1">
    <location>
        <begin position="19"/>
        <end position="637"/>
    </location>
</feature>
<proteinExistence type="predicted"/>
<dbReference type="Pfam" id="PF16819">
    <property type="entry name" value="DUF5074"/>
    <property type="match status" value="1"/>
</dbReference>
<dbReference type="GeneID" id="99754752"/>
<evidence type="ECO:0000259" key="2">
    <source>
        <dbReference type="Pfam" id="PF16378"/>
    </source>
</evidence>
<name>U2DVR8_9BACE</name>
<dbReference type="Gene3D" id="2.130.10.10">
    <property type="entry name" value="YVTN repeat-like/Quinoprotein amine dehydrogenase"/>
    <property type="match status" value="1"/>
</dbReference>
<keyword evidence="1" id="KW-0732">Signal</keyword>
<protein>
    <recommendedName>
        <fullName evidence="2">DUF4988 domain-containing protein</fullName>
    </recommendedName>
</protein>
<dbReference type="Proteomes" id="UP000016496">
    <property type="component" value="Unassembled WGS sequence"/>
</dbReference>
<dbReference type="InterPro" id="IPR031815">
    <property type="entry name" value="DUF5074"/>
</dbReference>
<comment type="caution">
    <text evidence="3">The sequence shown here is derived from an EMBL/GenBank/DDBJ whole genome shotgun (WGS) entry which is preliminary data.</text>
</comment>
<dbReference type="InterPro" id="IPR011044">
    <property type="entry name" value="Quino_amine_DH_bsu"/>
</dbReference>
<dbReference type="InterPro" id="IPR015943">
    <property type="entry name" value="WD40/YVTN_repeat-like_dom_sf"/>
</dbReference>
<dbReference type="InterPro" id="IPR032149">
    <property type="entry name" value="DUF4988"/>
</dbReference>
<dbReference type="EMBL" id="AWSV01000079">
    <property type="protein sequence ID" value="ERI85712.1"/>
    <property type="molecule type" value="Genomic_DNA"/>
</dbReference>
<dbReference type="Pfam" id="PF16378">
    <property type="entry name" value="DUF4988"/>
    <property type="match status" value="1"/>
</dbReference>
<accession>U2DVR8</accession>
<dbReference type="AlphaFoldDB" id="U2DVR8"/>
<dbReference type="SUPFAM" id="SSF50969">
    <property type="entry name" value="YVTN repeat-like/Quinoprotein amine dehydrogenase"/>
    <property type="match status" value="1"/>
</dbReference>
<reference evidence="3 4" key="1">
    <citation type="submission" date="2013-08" db="EMBL/GenBank/DDBJ databases">
        <authorList>
            <person name="Weinstock G."/>
            <person name="Sodergren E."/>
            <person name="Wylie T."/>
            <person name="Fulton L."/>
            <person name="Fulton R."/>
            <person name="Fronick C."/>
            <person name="O'Laughlin M."/>
            <person name="Godfrey J."/>
            <person name="Miner T."/>
            <person name="Herter B."/>
            <person name="Appelbaum E."/>
            <person name="Cordes M."/>
            <person name="Lek S."/>
            <person name="Wollam A."/>
            <person name="Pepin K.H."/>
            <person name="Palsikar V.B."/>
            <person name="Mitreva M."/>
            <person name="Wilson R.K."/>
        </authorList>
    </citation>
    <scope>NUCLEOTIDE SEQUENCE [LARGE SCALE GENOMIC DNA]</scope>
    <source>
        <strain evidence="3 4">F0041</strain>
    </source>
</reference>
<dbReference type="HOGENOM" id="CLU_425572_0_0_10"/>
<organism evidence="3 4">
    <name type="scientific">Bacteroides pyogenes F0041</name>
    <dbReference type="NCBI Taxonomy" id="1321819"/>
    <lineage>
        <taxon>Bacteria</taxon>
        <taxon>Pseudomonadati</taxon>
        <taxon>Bacteroidota</taxon>
        <taxon>Bacteroidia</taxon>
        <taxon>Bacteroidales</taxon>
        <taxon>Bacteroidaceae</taxon>
        <taxon>Bacteroides</taxon>
    </lineage>
</organism>
<dbReference type="OrthoDB" id="1071014at2"/>
<dbReference type="PROSITE" id="PS51257">
    <property type="entry name" value="PROKAR_LIPOPROTEIN"/>
    <property type="match status" value="1"/>
</dbReference>